<dbReference type="Proteomes" id="UP000812961">
    <property type="component" value="Unassembled WGS sequence"/>
</dbReference>
<name>A0ABS7GAD9_9BACT</name>
<evidence type="ECO:0000313" key="2">
    <source>
        <dbReference type="Proteomes" id="UP000812961"/>
    </source>
</evidence>
<reference evidence="1 2" key="1">
    <citation type="submission" date="2021-08" db="EMBL/GenBank/DDBJ databases">
        <title>The genome sequence of Chitinophaga sp. B61.</title>
        <authorList>
            <person name="Zhang X."/>
        </authorList>
    </citation>
    <scope>NUCLEOTIDE SEQUENCE [LARGE SCALE GENOMIC DNA]</scope>
    <source>
        <strain evidence="1 2">B61</strain>
    </source>
</reference>
<proteinExistence type="predicted"/>
<sequence>MELLSEGSLIWSAVVANTRMNRERNASGINSYEQEFRFRPQDILLEYIQQQGHVSWLDVCCGQGKALIQAADYLASRHLQGQALLFGIDLIDSFLPVPGNITCLTFDIQSAVDWQPKQCYDLITCVHGIHYVGDKLKVLSHIFTALSGNGRFYCNLDLQNVHIQGQKADYLKQLFRKHHIDYNSRTKILSCQGPRMIDFGVTYLGADDQTGPNYTGQEAVTSHYVTSQTSMS</sequence>
<keyword evidence="1" id="KW-0489">Methyltransferase</keyword>
<dbReference type="SUPFAM" id="SSF53335">
    <property type="entry name" value="S-adenosyl-L-methionine-dependent methyltransferases"/>
    <property type="match status" value="1"/>
</dbReference>
<keyword evidence="2" id="KW-1185">Reference proteome</keyword>
<evidence type="ECO:0000313" key="1">
    <source>
        <dbReference type="EMBL" id="MBW8684626.1"/>
    </source>
</evidence>
<dbReference type="Gene3D" id="3.40.50.150">
    <property type="entry name" value="Vaccinia Virus protein VP39"/>
    <property type="match status" value="1"/>
</dbReference>
<comment type="caution">
    <text evidence="1">The sequence shown here is derived from an EMBL/GenBank/DDBJ whole genome shotgun (WGS) entry which is preliminary data.</text>
</comment>
<protein>
    <submittedName>
        <fullName evidence="1">Class I SAM-dependent methyltransferase</fullName>
    </submittedName>
</protein>
<keyword evidence="1" id="KW-0808">Transferase</keyword>
<organism evidence="1 2">
    <name type="scientific">Chitinophaga rhizophila</name>
    <dbReference type="NCBI Taxonomy" id="2866212"/>
    <lineage>
        <taxon>Bacteria</taxon>
        <taxon>Pseudomonadati</taxon>
        <taxon>Bacteroidota</taxon>
        <taxon>Chitinophagia</taxon>
        <taxon>Chitinophagales</taxon>
        <taxon>Chitinophagaceae</taxon>
        <taxon>Chitinophaga</taxon>
    </lineage>
</organism>
<dbReference type="Pfam" id="PF13489">
    <property type="entry name" value="Methyltransf_23"/>
    <property type="match status" value="1"/>
</dbReference>
<dbReference type="CDD" id="cd02440">
    <property type="entry name" value="AdoMet_MTases"/>
    <property type="match status" value="1"/>
</dbReference>
<dbReference type="RefSeq" id="WP_220249843.1">
    <property type="nucleotide sequence ID" value="NZ_JAICCF010000002.1"/>
</dbReference>
<dbReference type="GO" id="GO:0008168">
    <property type="term" value="F:methyltransferase activity"/>
    <property type="evidence" value="ECO:0007669"/>
    <property type="project" value="UniProtKB-KW"/>
</dbReference>
<accession>A0ABS7GAD9</accession>
<dbReference type="EMBL" id="JAICCF010000002">
    <property type="protein sequence ID" value="MBW8684626.1"/>
    <property type="molecule type" value="Genomic_DNA"/>
</dbReference>
<dbReference type="InterPro" id="IPR029063">
    <property type="entry name" value="SAM-dependent_MTases_sf"/>
</dbReference>
<dbReference type="GO" id="GO:0032259">
    <property type="term" value="P:methylation"/>
    <property type="evidence" value="ECO:0007669"/>
    <property type="project" value="UniProtKB-KW"/>
</dbReference>
<gene>
    <name evidence="1" type="ORF">K1Y79_09810</name>
</gene>